<dbReference type="AlphaFoldDB" id="A0A5B7H1K0"/>
<accession>A0A5B7H1K0</accession>
<evidence type="ECO:0000256" key="1">
    <source>
        <dbReference type="SAM" id="MobiDB-lite"/>
    </source>
</evidence>
<feature type="region of interest" description="Disordered" evidence="1">
    <location>
        <begin position="1"/>
        <end position="34"/>
    </location>
</feature>
<evidence type="ECO:0000313" key="3">
    <source>
        <dbReference type="Proteomes" id="UP000324222"/>
    </source>
</evidence>
<reference evidence="2 3" key="1">
    <citation type="submission" date="2019-05" db="EMBL/GenBank/DDBJ databases">
        <title>Another draft genome of Portunus trituberculatus and its Hox gene families provides insights of decapod evolution.</title>
        <authorList>
            <person name="Jeong J.-H."/>
            <person name="Song I."/>
            <person name="Kim S."/>
            <person name="Choi T."/>
            <person name="Kim D."/>
            <person name="Ryu S."/>
            <person name="Kim W."/>
        </authorList>
    </citation>
    <scope>NUCLEOTIDE SEQUENCE [LARGE SCALE GENOMIC DNA]</scope>
    <source>
        <tissue evidence="2">Muscle</tissue>
    </source>
</reference>
<keyword evidence="3" id="KW-1185">Reference proteome</keyword>
<comment type="caution">
    <text evidence="2">The sequence shown here is derived from an EMBL/GenBank/DDBJ whole genome shotgun (WGS) entry which is preliminary data.</text>
</comment>
<proteinExistence type="predicted"/>
<dbReference type="Proteomes" id="UP000324222">
    <property type="component" value="Unassembled WGS sequence"/>
</dbReference>
<organism evidence="2 3">
    <name type="scientific">Portunus trituberculatus</name>
    <name type="common">Swimming crab</name>
    <name type="synonym">Neptunus trituberculatus</name>
    <dbReference type="NCBI Taxonomy" id="210409"/>
    <lineage>
        <taxon>Eukaryota</taxon>
        <taxon>Metazoa</taxon>
        <taxon>Ecdysozoa</taxon>
        <taxon>Arthropoda</taxon>
        <taxon>Crustacea</taxon>
        <taxon>Multicrustacea</taxon>
        <taxon>Malacostraca</taxon>
        <taxon>Eumalacostraca</taxon>
        <taxon>Eucarida</taxon>
        <taxon>Decapoda</taxon>
        <taxon>Pleocyemata</taxon>
        <taxon>Brachyura</taxon>
        <taxon>Eubrachyura</taxon>
        <taxon>Portunoidea</taxon>
        <taxon>Portunidae</taxon>
        <taxon>Portuninae</taxon>
        <taxon>Portunus</taxon>
    </lineage>
</organism>
<gene>
    <name evidence="2" type="ORF">E2C01_060578</name>
</gene>
<sequence>MACTRTSPGPSGGAGMGLGRLVAQGRPSGSHKLRDDAARRLDAVAPLSGEGSLGPVCWIVFVGLSVFKRTTGLDLGSKRDRPSLRL</sequence>
<name>A0A5B7H1K0_PORTR</name>
<protein>
    <submittedName>
        <fullName evidence="2">Uncharacterized protein</fullName>
    </submittedName>
</protein>
<evidence type="ECO:0000313" key="2">
    <source>
        <dbReference type="EMBL" id="MPC66431.1"/>
    </source>
</evidence>
<dbReference type="EMBL" id="VSRR010024743">
    <property type="protein sequence ID" value="MPC66431.1"/>
    <property type="molecule type" value="Genomic_DNA"/>
</dbReference>